<proteinExistence type="predicted"/>
<organism evidence="2 3">
    <name type="scientific">Tanacetum coccineum</name>
    <dbReference type="NCBI Taxonomy" id="301880"/>
    <lineage>
        <taxon>Eukaryota</taxon>
        <taxon>Viridiplantae</taxon>
        <taxon>Streptophyta</taxon>
        <taxon>Embryophyta</taxon>
        <taxon>Tracheophyta</taxon>
        <taxon>Spermatophyta</taxon>
        <taxon>Magnoliopsida</taxon>
        <taxon>eudicotyledons</taxon>
        <taxon>Gunneridae</taxon>
        <taxon>Pentapetalae</taxon>
        <taxon>asterids</taxon>
        <taxon>campanulids</taxon>
        <taxon>Asterales</taxon>
        <taxon>Asteraceae</taxon>
        <taxon>Asteroideae</taxon>
        <taxon>Anthemideae</taxon>
        <taxon>Anthemidinae</taxon>
        <taxon>Tanacetum</taxon>
    </lineage>
</organism>
<reference evidence="2" key="2">
    <citation type="submission" date="2022-01" db="EMBL/GenBank/DDBJ databases">
        <authorList>
            <person name="Yamashiro T."/>
            <person name="Shiraishi A."/>
            <person name="Satake H."/>
            <person name="Nakayama K."/>
        </authorList>
    </citation>
    <scope>NUCLEOTIDE SEQUENCE</scope>
</reference>
<name>A0ABQ5JBH8_9ASTR</name>
<evidence type="ECO:0000256" key="1">
    <source>
        <dbReference type="SAM" id="MobiDB-lite"/>
    </source>
</evidence>
<feature type="region of interest" description="Disordered" evidence="1">
    <location>
        <begin position="1"/>
        <end position="61"/>
    </location>
</feature>
<protein>
    <recommendedName>
        <fullName evidence="4">Small EDRK-rich factor-like N-terminal domain-containing protein</fullName>
    </recommendedName>
</protein>
<evidence type="ECO:0000313" key="3">
    <source>
        <dbReference type="Proteomes" id="UP001151760"/>
    </source>
</evidence>
<feature type="compositionally biased region" description="Basic and acidic residues" evidence="1">
    <location>
        <begin position="1"/>
        <end position="44"/>
    </location>
</feature>
<evidence type="ECO:0000313" key="2">
    <source>
        <dbReference type="EMBL" id="GJU08882.1"/>
    </source>
</evidence>
<gene>
    <name evidence="2" type="ORF">Tco_1125312</name>
</gene>
<dbReference type="EMBL" id="BQNB010021676">
    <property type="protein sequence ID" value="GJU08882.1"/>
    <property type="molecule type" value="Genomic_DNA"/>
</dbReference>
<dbReference type="Proteomes" id="UP001151760">
    <property type="component" value="Unassembled WGS sequence"/>
</dbReference>
<evidence type="ECO:0008006" key="4">
    <source>
        <dbReference type="Google" id="ProtNLM"/>
    </source>
</evidence>
<reference evidence="2" key="1">
    <citation type="journal article" date="2022" name="Int. J. Mol. Sci.">
        <title>Draft Genome of Tanacetum Coccineum: Genomic Comparison of Closely Related Tanacetum-Family Plants.</title>
        <authorList>
            <person name="Yamashiro T."/>
            <person name="Shiraishi A."/>
            <person name="Nakayama K."/>
            <person name="Satake H."/>
        </authorList>
    </citation>
    <scope>NUCLEOTIDE SEQUENCE</scope>
</reference>
<accession>A0ABQ5JBH8</accession>
<sequence length="81" mass="9465">MKVKRKCEMGRSEGEELAKMNRKRVEEQKKGVTDGAERRQEIGKSYKPKKGTLGMPKRGRRRRVRMEEAWGLWVWGGSGWS</sequence>
<keyword evidence="3" id="KW-1185">Reference proteome</keyword>
<comment type="caution">
    <text evidence="2">The sequence shown here is derived from an EMBL/GenBank/DDBJ whole genome shotgun (WGS) entry which is preliminary data.</text>
</comment>